<reference evidence="2 3" key="1">
    <citation type="submission" date="2015-04" db="EMBL/GenBank/DDBJ databases">
        <authorList>
            <person name="Syromyatnikov M.Y."/>
            <person name="Popov V.N."/>
        </authorList>
    </citation>
    <scope>NUCLEOTIDE SEQUENCE [LARGE SCALE GENOMIC DNA]</scope>
</reference>
<accession>A0A1J1IFU3</accession>
<evidence type="ECO:0000313" key="3">
    <source>
        <dbReference type="Proteomes" id="UP000183832"/>
    </source>
</evidence>
<evidence type="ECO:0000256" key="1">
    <source>
        <dbReference type="SAM" id="MobiDB-lite"/>
    </source>
</evidence>
<name>A0A1J1IFU3_9DIPT</name>
<organism evidence="2 3">
    <name type="scientific">Clunio marinus</name>
    <dbReference type="NCBI Taxonomy" id="568069"/>
    <lineage>
        <taxon>Eukaryota</taxon>
        <taxon>Metazoa</taxon>
        <taxon>Ecdysozoa</taxon>
        <taxon>Arthropoda</taxon>
        <taxon>Hexapoda</taxon>
        <taxon>Insecta</taxon>
        <taxon>Pterygota</taxon>
        <taxon>Neoptera</taxon>
        <taxon>Endopterygota</taxon>
        <taxon>Diptera</taxon>
        <taxon>Nematocera</taxon>
        <taxon>Chironomoidea</taxon>
        <taxon>Chironomidae</taxon>
        <taxon>Clunio</taxon>
    </lineage>
</organism>
<evidence type="ECO:0000313" key="2">
    <source>
        <dbReference type="EMBL" id="CRK97321.1"/>
    </source>
</evidence>
<gene>
    <name evidence="2" type="ORF">CLUMA_CG010715</name>
</gene>
<sequence length="120" mass="14120">MSRLLLALNSDRLRNAKMKKKNLKDQSRRICFVTQLIIINLNWLTQVVFCLAGNNYSISFRMSAPKKTTQQNIYIFLPSLKSQKSLFTAMAVCKRERRRKEDFNEVGPEDKPEMLRESIY</sequence>
<dbReference type="EMBL" id="CVRI01000047">
    <property type="protein sequence ID" value="CRK97321.1"/>
    <property type="molecule type" value="Genomic_DNA"/>
</dbReference>
<feature type="region of interest" description="Disordered" evidence="1">
    <location>
        <begin position="99"/>
        <end position="120"/>
    </location>
</feature>
<keyword evidence="3" id="KW-1185">Reference proteome</keyword>
<dbReference type="Proteomes" id="UP000183832">
    <property type="component" value="Unassembled WGS sequence"/>
</dbReference>
<dbReference type="AlphaFoldDB" id="A0A1J1IFU3"/>
<protein>
    <submittedName>
        <fullName evidence="2">CLUMA_CG010715, isoform A</fullName>
    </submittedName>
</protein>
<proteinExistence type="predicted"/>